<evidence type="ECO:0000256" key="2">
    <source>
        <dbReference type="ARBA" id="ARBA00022448"/>
    </source>
</evidence>
<evidence type="ECO:0000256" key="6">
    <source>
        <dbReference type="ARBA" id="ARBA00022989"/>
    </source>
</evidence>
<evidence type="ECO:0000256" key="7">
    <source>
        <dbReference type="ARBA" id="ARBA00023136"/>
    </source>
</evidence>
<comment type="subunit">
    <text evidence="9">The complex comprises the extracytoplasmic solute receptor protein and the two transmembrane proteins.</text>
</comment>
<keyword evidence="12" id="KW-1185">Reference proteome</keyword>
<feature type="domain" description="Tripartite ATP-independent periplasmic transporters DctQ component" evidence="10">
    <location>
        <begin position="9"/>
        <end position="136"/>
    </location>
</feature>
<dbReference type="InterPro" id="IPR007387">
    <property type="entry name" value="TRAP_DctQ"/>
</dbReference>
<dbReference type="InterPro" id="IPR055348">
    <property type="entry name" value="DctQ"/>
</dbReference>
<dbReference type="GO" id="GO:0022857">
    <property type="term" value="F:transmembrane transporter activity"/>
    <property type="evidence" value="ECO:0007669"/>
    <property type="project" value="UniProtKB-UniRule"/>
</dbReference>
<evidence type="ECO:0000259" key="10">
    <source>
        <dbReference type="Pfam" id="PF04290"/>
    </source>
</evidence>
<keyword evidence="6 9" id="KW-1133">Transmembrane helix</keyword>
<evidence type="ECO:0000256" key="3">
    <source>
        <dbReference type="ARBA" id="ARBA00022475"/>
    </source>
</evidence>
<feature type="transmembrane region" description="Helical" evidence="9">
    <location>
        <begin position="113"/>
        <end position="138"/>
    </location>
</feature>
<evidence type="ECO:0000256" key="8">
    <source>
        <dbReference type="ARBA" id="ARBA00038436"/>
    </source>
</evidence>
<reference evidence="11 12" key="1">
    <citation type="journal article" date="2016" name="J. Microbiol.">
        <title>Dankookia rubra gen. nov., sp. nov., an alphaproteobacterium isolated from sediment of a shallow stream.</title>
        <authorList>
            <person name="Kim W.H."/>
            <person name="Kim D.H."/>
            <person name="Kang K."/>
            <person name="Ahn T.Y."/>
        </authorList>
    </citation>
    <scope>NUCLEOTIDE SEQUENCE [LARGE SCALE GENOMIC DNA]</scope>
    <source>
        <strain evidence="11 12">JCM30602</strain>
    </source>
</reference>
<comment type="caution">
    <text evidence="11">The sequence shown here is derived from an EMBL/GenBank/DDBJ whole genome shotgun (WGS) entry which is preliminary data.</text>
</comment>
<organism evidence="11 12">
    <name type="scientific">Dankookia rubra</name>
    <dbReference type="NCBI Taxonomy" id="1442381"/>
    <lineage>
        <taxon>Bacteria</taxon>
        <taxon>Pseudomonadati</taxon>
        <taxon>Pseudomonadota</taxon>
        <taxon>Alphaproteobacteria</taxon>
        <taxon>Acetobacterales</taxon>
        <taxon>Roseomonadaceae</taxon>
        <taxon>Dankookia</taxon>
    </lineage>
</organism>
<dbReference type="PANTHER" id="PTHR35011">
    <property type="entry name" value="2,3-DIKETO-L-GULONATE TRAP TRANSPORTER SMALL PERMEASE PROTEIN YIAM"/>
    <property type="match status" value="1"/>
</dbReference>
<dbReference type="Pfam" id="PF04290">
    <property type="entry name" value="DctQ"/>
    <property type="match status" value="1"/>
</dbReference>
<evidence type="ECO:0000256" key="9">
    <source>
        <dbReference type="RuleBase" id="RU369079"/>
    </source>
</evidence>
<evidence type="ECO:0000256" key="4">
    <source>
        <dbReference type="ARBA" id="ARBA00022519"/>
    </source>
</evidence>
<comment type="similarity">
    <text evidence="8 9">Belongs to the TRAP transporter small permease family.</text>
</comment>
<comment type="subcellular location">
    <subcellularLocation>
        <location evidence="1 9">Cell inner membrane</location>
        <topology evidence="1 9">Multi-pass membrane protein</topology>
    </subcellularLocation>
</comment>
<comment type="caution">
    <text evidence="9">Lacks conserved residue(s) required for the propagation of feature annotation.</text>
</comment>
<evidence type="ECO:0000256" key="1">
    <source>
        <dbReference type="ARBA" id="ARBA00004429"/>
    </source>
</evidence>
<dbReference type="GO" id="GO:0005886">
    <property type="term" value="C:plasma membrane"/>
    <property type="evidence" value="ECO:0007669"/>
    <property type="project" value="UniProtKB-SubCell"/>
</dbReference>
<keyword evidence="7 9" id="KW-0472">Membrane</keyword>
<keyword evidence="4 9" id="KW-0997">Cell inner membrane</keyword>
<accession>A0A4R5QFH6</accession>
<evidence type="ECO:0000256" key="5">
    <source>
        <dbReference type="ARBA" id="ARBA00022692"/>
    </source>
</evidence>
<feature type="transmembrane region" description="Helical" evidence="9">
    <location>
        <begin position="38"/>
        <end position="62"/>
    </location>
</feature>
<protein>
    <recommendedName>
        <fullName evidence="9">TRAP transporter small permease protein</fullName>
    </recommendedName>
</protein>
<dbReference type="EMBL" id="SMSJ01000015">
    <property type="protein sequence ID" value="TDH61990.1"/>
    <property type="molecule type" value="Genomic_DNA"/>
</dbReference>
<dbReference type="OrthoDB" id="9791324at2"/>
<name>A0A4R5QFH6_9PROT</name>
<dbReference type="GO" id="GO:0015740">
    <property type="term" value="P:C4-dicarboxylate transport"/>
    <property type="evidence" value="ECO:0007669"/>
    <property type="project" value="TreeGrafter"/>
</dbReference>
<gene>
    <name evidence="11" type="ORF">E2C06_13540</name>
</gene>
<dbReference type="SUPFAM" id="SSF56655">
    <property type="entry name" value="Carbohydrate phosphatase"/>
    <property type="match status" value="1"/>
</dbReference>
<comment type="function">
    <text evidence="9">Part of the tripartite ATP-independent periplasmic (TRAP) transport system.</text>
</comment>
<dbReference type="PANTHER" id="PTHR35011:SF2">
    <property type="entry name" value="2,3-DIKETO-L-GULONATE TRAP TRANSPORTER SMALL PERMEASE PROTEIN YIAM"/>
    <property type="match status" value="1"/>
</dbReference>
<evidence type="ECO:0000313" key="11">
    <source>
        <dbReference type="EMBL" id="TDH61990.1"/>
    </source>
</evidence>
<proteinExistence type="inferred from homology"/>
<keyword evidence="3" id="KW-1003">Cell membrane</keyword>
<evidence type="ECO:0000313" key="12">
    <source>
        <dbReference type="Proteomes" id="UP000295096"/>
    </source>
</evidence>
<sequence>MMLLFGTLLMAVMTANVIARCLLASGGLDWAEELPQQLFPWFIMAGVALAVQRGGHIAVEWLPGRLGRRSRQALLLGGLLVVLADGVLAQQALAVAGIVAVELSPVMRLPTSYGYWAIAGGCVLLAASSVSVALRVALLGPEAMPQPMPEEQPA</sequence>
<dbReference type="AlphaFoldDB" id="A0A4R5QFH6"/>
<dbReference type="Proteomes" id="UP000295096">
    <property type="component" value="Unassembled WGS sequence"/>
</dbReference>
<feature type="transmembrane region" description="Helical" evidence="9">
    <location>
        <begin position="74"/>
        <end position="101"/>
    </location>
</feature>
<keyword evidence="5 9" id="KW-0812">Transmembrane</keyword>
<keyword evidence="2 9" id="KW-0813">Transport</keyword>